<dbReference type="Proteomes" id="UP000321746">
    <property type="component" value="Unassembled WGS sequence"/>
</dbReference>
<dbReference type="AlphaFoldDB" id="A0A511XLU4"/>
<organism evidence="1 2">
    <name type="scientific">Acetobacter oeni</name>
    <dbReference type="NCBI Taxonomy" id="304077"/>
    <lineage>
        <taxon>Bacteria</taxon>
        <taxon>Pseudomonadati</taxon>
        <taxon>Pseudomonadota</taxon>
        <taxon>Alphaproteobacteria</taxon>
        <taxon>Acetobacterales</taxon>
        <taxon>Acetobacteraceae</taxon>
        <taxon>Acetobacter</taxon>
    </lineage>
</organism>
<dbReference type="Gene3D" id="3.40.50.150">
    <property type="entry name" value="Vaccinia Virus protein VP39"/>
    <property type="match status" value="1"/>
</dbReference>
<evidence type="ECO:0000313" key="1">
    <source>
        <dbReference type="EMBL" id="GEN63904.1"/>
    </source>
</evidence>
<dbReference type="InterPro" id="IPR029063">
    <property type="entry name" value="SAM-dependent_MTases_sf"/>
</dbReference>
<keyword evidence="1" id="KW-0489">Methyltransferase</keyword>
<proteinExistence type="predicted"/>
<dbReference type="PIRSF" id="PIRSF031679">
    <property type="entry name" value="Mtase_Alr7345_prd"/>
    <property type="match status" value="1"/>
</dbReference>
<dbReference type="SUPFAM" id="SSF53335">
    <property type="entry name" value="S-adenosyl-L-methionine-dependent methyltransferases"/>
    <property type="match status" value="1"/>
</dbReference>
<accession>A0A511XLU4</accession>
<dbReference type="InterPro" id="IPR016980">
    <property type="entry name" value="S-AdoMet-dep_MeTrfase_Alr7345"/>
</dbReference>
<keyword evidence="2" id="KW-1185">Reference proteome</keyword>
<comment type="caution">
    <text evidence="1">The sequence shown here is derived from an EMBL/GenBank/DDBJ whole genome shotgun (WGS) entry which is preliminary data.</text>
</comment>
<dbReference type="GO" id="GO:0032259">
    <property type="term" value="P:methylation"/>
    <property type="evidence" value="ECO:0007669"/>
    <property type="project" value="UniProtKB-KW"/>
</dbReference>
<protein>
    <submittedName>
        <fullName evidence="1">Methyltransferase</fullName>
    </submittedName>
</protein>
<name>A0A511XLU4_9PROT</name>
<evidence type="ECO:0000313" key="2">
    <source>
        <dbReference type="Proteomes" id="UP000321746"/>
    </source>
</evidence>
<reference evidence="1 2" key="1">
    <citation type="submission" date="2019-07" db="EMBL/GenBank/DDBJ databases">
        <title>Whole genome shotgun sequence of Acetobacter oeni NBRC 105207.</title>
        <authorList>
            <person name="Hosoyama A."/>
            <person name="Uohara A."/>
            <person name="Ohji S."/>
            <person name="Ichikawa N."/>
        </authorList>
    </citation>
    <scope>NUCLEOTIDE SEQUENCE [LARGE SCALE GENOMIC DNA]</scope>
    <source>
        <strain evidence="1 2">NBRC 105207</strain>
    </source>
</reference>
<gene>
    <name evidence="1" type="ORF">AOE01nite_21280</name>
</gene>
<keyword evidence="1" id="KW-0808">Transferase</keyword>
<dbReference type="EMBL" id="BJYG01000029">
    <property type="protein sequence ID" value="GEN63904.1"/>
    <property type="molecule type" value="Genomic_DNA"/>
</dbReference>
<sequence>MAQPAFRGSHVRTLPIAAALANKDRPEADRARDAARKPGELVAFAGITSGMKVADLMPGQGYFTRIFSNLVGKTGHVYTVVSADRVAHKPDAADAVKAIAADPAFSNVTEVTTPLTALTLPGLVDMAWTSQNYHDVYGQGADDALAFDKAVFRILRPGGTFIVIDHVAASGSGSAPTKTLHRIDPALIREQVMQAGFVFESESSALRNPADAHTATVFDPSIRGHTDQVVFKFHKPGL</sequence>
<dbReference type="GO" id="GO:0008168">
    <property type="term" value="F:methyltransferase activity"/>
    <property type="evidence" value="ECO:0007669"/>
    <property type="project" value="UniProtKB-KW"/>
</dbReference>